<gene>
    <name evidence="1" type="ORF">SDC9_205610</name>
</gene>
<comment type="caution">
    <text evidence="1">The sequence shown here is derived from an EMBL/GenBank/DDBJ whole genome shotgun (WGS) entry which is preliminary data.</text>
</comment>
<dbReference type="EMBL" id="VSSQ01130050">
    <property type="protein sequence ID" value="MPN57914.1"/>
    <property type="molecule type" value="Genomic_DNA"/>
</dbReference>
<protein>
    <recommendedName>
        <fullName evidence="2">Transposase DDE domain-containing protein</fullName>
    </recommendedName>
</protein>
<evidence type="ECO:0000313" key="1">
    <source>
        <dbReference type="EMBL" id="MPN57914.1"/>
    </source>
</evidence>
<sequence>MFFYNARGGEEKEFDVVKNDFGWNKMPFSRMEQNAVFLLVMAMCKNLYVHVIEQFSKKVKFLSSNFRIKKFIFRFVCIPAKWVKSARTQKLKLYGNLAFQT</sequence>
<reference evidence="1" key="1">
    <citation type="submission" date="2019-08" db="EMBL/GenBank/DDBJ databases">
        <authorList>
            <person name="Kucharzyk K."/>
            <person name="Murdoch R.W."/>
            <person name="Higgins S."/>
            <person name="Loffler F."/>
        </authorList>
    </citation>
    <scope>NUCLEOTIDE SEQUENCE</scope>
</reference>
<proteinExistence type="predicted"/>
<organism evidence="1">
    <name type="scientific">bioreactor metagenome</name>
    <dbReference type="NCBI Taxonomy" id="1076179"/>
    <lineage>
        <taxon>unclassified sequences</taxon>
        <taxon>metagenomes</taxon>
        <taxon>ecological metagenomes</taxon>
    </lineage>
</organism>
<name>A0A645JC01_9ZZZZ</name>
<dbReference type="AlphaFoldDB" id="A0A645JC01"/>
<evidence type="ECO:0008006" key="2">
    <source>
        <dbReference type="Google" id="ProtNLM"/>
    </source>
</evidence>
<accession>A0A645JC01</accession>